<reference evidence="2" key="1">
    <citation type="journal article" date="2014" name="Genome Announc.">
        <title>Draft Genome Sequences of Three Alkaliphilic Bacillus Strains, Bacillus wakoensis JCM 9140T, Bacillus akibai JCM 9157T, and Bacillus hemicellulosilyticus JCM 9152T.</title>
        <authorList>
            <person name="Yuki M."/>
            <person name="Oshima K."/>
            <person name="Suda W."/>
            <person name="Oshida Y."/>
            <person name="Kitamura K."/>
            <person name="Iida T."/>
            <person name="Hattori M."/>
            <person name="Ohkuma M."/>
        </authorList>
    </citation>
    <scope>NUCLEOTIDE SEQUENCE [LARGE SCALE GENOMIC DNA]</scope>
    <source>
        <strain evidence="2">JCM 9152</strain>
    </source>
</reference>
<dbReference type="Pfam" id="PF08241">
    <property type="entry name" value="Methyltransf_11"/>
    <property type="match status" value="1"/>
</dbReference>
<dbReference type="Proteomes" id="UP000018895">
    <property type="component" value="Unassembled WGS sequence"/>
</dbReference>
<comment type="caution">
    <text evidence="2">The sequence shown here is derived from an EMBL/GenBank/DDBJ whole genome shotgun (WGS) entry which is preliminary data.</text>
</comment>
<dbReference type="CDD" id="cd02440">
    <property type="entry name" value="AdoMet_MTases"/>
    <property type="match status" value="1"/>
</dbReference>
<evidence type="ECO:0000259" key="1">
    <source>
        <dbReference type="Pfam" id="PF08241"/>
    </source>
</evidence>
<dbReference type="InterPro" id="IPR029063">
    <property type="entry name" value="SAM-dependent_MTases_sf"/>
</dbReference>
<dbReference type="InterPro" id="IPR013216">
    <property type="entry name" value="Methyltransf_11"/>
</dbReference>
<evidence type="ECO:0000313" key="3">
    <source>
        <dbReference type="Proteomes" id="UP000018895"/>
    </source>
</evidence>
<feature type="domain" description="Methyltransferase type 11" evidence="1">
    <location>
        <begin position="49"/>
        <end position="142"/>
    </location>
</feature>
<dbReference type="SUPFAM" id="SSF53335">
    <property type="entry name" value="S-adenosyl-L-methionine-dependent methyltransferases"/>
    <property type="match status" value="1"/>
</dbReference>
<accession>W4QF03</accession>
<keyword evidence="2" id="KW-0808">Transferase</keyword>
<keyword evidence="3" id="KW-1185">Reference proteome</keyword>
<dbReference type="PANTHER" id="PTHR43861:SF1">
    <property type="entry name" value="TRANS-ACONITATE 2-METHYLTRANSFERASE"/>
    <property type="match status" value="1"/>
</dbReference>
<dbReference type="PANTHER" id="PTHR43861">
    <property type="entry name" value="TRANS-ACONITATE 2-METHYLTRANSFERASE-RELATED"/>
    <property type="match status" value="1"/>
</dbReference>
<organism evidence="2 3">
    <name type="scientific">Halalkalibacter hemicellulosilyticusJCM 9152</name>
    <dbReference type="NCBI Taxonomy" id="1236971"/>
    <lineage>
        <taxon>Bacteria</taxon>
        <taxon>Bacillati</taxon>
        <taxon>Bacillota</taxon>
        <taxon>Bacilli</taxon>
        <taxon>Bacillales</taxon>
        <taxon>Bacillaceae</taxon>
        <taxon>Halalkalibacter</taxon>
    </lineage>
</organism>
<dbReference type="GO" id="GO:0032259">
    <property type="term" value="P:methylation"/>
    <property type="evidence" value="ECO:0007669"/>
    <property type="project" value="UniProtKB-KW"/>
</dbReference>
<dbReference type="GO" id="GO:0008757">
    <property type="term" value="F:S-adenosylmethionine-dependent methyltransferase activity"/>
    <property type="evidence" value="ECO:0007669"/>
    <property type="project" value="InterPro"/>
</dbReference>
<gene>
    <name evidence="2" type="ORF">JCM9152_1905</name>
</gene>
<sequence length="235" mass="27452">MKERVRGAFDQLAAVYEKNIDKKSLYNSEYERPAMMRLLPDHLNGKTVLDAGCAAGWYTEQLINRGATTVATDISLEMVNATRRRVGEKASVHSLDLCEDLSFERHSFDLILSSLTLHYIKDWERTFSEFQRVLKPNGMFLFSVHHPFADIDLLKGPHYFLVELIIDQWNKEGKVYEVPFYRRPLSEIVNRTSTYFSIEEMIEPQPTTSFKEQAPEKYDRLMKKPQFLIIKVINH</sequence>
<dbReference type="Gene3D" id="3.40.50.150">
    <property type="entry name" value="Vaccinia Virus protein VP39"/>
    <property type="match status" value="1"/>
</dbReference>
<dbReference type="RefSeq" id="WP_035343258.1">
    <property type="nucleotide sequence ID" value="NZ_BAUU01000011.1"/>
</dbReference>
<dbReference type="STRING" id="1236971.JCM9152_1905"/>
<dbReference type="OrthoDB" id="9791837at2"/>
<dbReference type="AlphaFoldDB" id="W4QF03"/>
<keyword evidence="2" id="KW-0489">Methyltransferase</keyword>
<dbReference type="EMBL" id="BAUU01000011">
    <property type="protein sequence ID" value="GAE30497.1"/>
    <property type="molecule type" value="Genomic_DNA"/>
</dbReference>
<name>W4QF03_9BACI</name>
<evidence type="ECO:0000313" key="2">
    <source>
        <dbReference type="EMBL" id="GAE30497.1"/>
    </source>
</evidence>
<proteinExistence type="predicted"/>
<protein>
    <submittedName>
        <fullName evidence="2">Methylase</fullName>
    </submittedName>
</protein>